<protein>
    <recommendedName>
        <fullName evidence="9">DNA 3'-5' helicase</fullName>
        <ecNumber evidence="9">5.6.2.4</ecNumber>
    </recommendedName>
</protein>
<evidence type="ECO:0000256" key="1">
    <source>
        <dbReference type="ARBA" id="ARBA00009922"/>
    </source>
</evidence>
<dbReference type="Gene3D" id="1.10.10.160">
    <property type="match status" value="1"/>
</dbReference>
<dbReference type="PANTHER" id="PTHR11070:SF2">
    <property type="entry name" value="ATP-DEPENDENT DNA HELICASE SRS2"/>
    <property type="match status" value="1"/>
</dbReference>
<dbReference type="InterPro" id="IPR014017">
    <property type="entry name" value="DNA_helicase_UvrD-like_C"/>
</dbReference>
<evidence type="ECO:0000313" key="15">
    <source>
        <dbReference type="Proteomes" id="UP000593626"/>
    </source>
</evidence>
<organism evidence="14 15">
    <name type="scientific">Mangrovibacillus cuniculi</name>
    <dbReference type="NCBI Taxonomy" id="2593652"/>
    <lineage>
        <taxon>Bacteria</taxon>
        <taxon>Bacillati</taxon>
        <taxon>Bacillota</taxon>
        <taxon>Bacilli</taxon>
        <taxon>Bacillales</taxon>
        <taxon>Bacillaceae</taxon>
        <taxon>Mangrovibacillus</taxon>
    </lineage>
</organism>
<evidence type="ECO:0000256" key="11">
    <source>
        <dbReference type="PROSITE-ProRule" id="PRU00560"/>
    </source>
</evidence>
<name>A0A7S8HG67_9BACI</name>
<dbReference type="GO" id="GO:0043138">
    <property type="term" value="F:3'-5' DNA helicase activity"/>
    <property type="evidence" value="ECO:0007669"/>
    <property type="project" value="UniProtKB-EC"/>
</dbReference>
<evidence type="ECO:0000256" key="7">
    <source>
        <dbReference type="ARBA" id="ARBA00023235"/>
    </source>
</evidence>
<dbReference type="Pfam" id="PF00580">
    <property type="entry name" value="UvrD-helicase"/>
    <property type="match status" value="1"/>
</dbReference>
<dbReference type="EMBL" id="CP049742">
    <property type="protein sequence ID" value="QPC47573.1"/>
    <property type="molecule type" value="Genomic_DNA"/>
</dbReference>
<evidence type="ECO:0000256" key="6">
    <source>
        <dbReference type="ARBA" id="ARBA00023125"/>
    </source>
</evidence>
<feature type="domain" description="UvrD-like helicase C-terminal" evidence="13">
    <location>
        <begin position="299"/>
        <end position="561"/>
    </location>
</feature>
<comment type="similarity">
    <text evidence="1">Belongs to the helicase family. UvrD subfamily.</text>
</comment>
<dbReference type="InterPro" id="IPR027417">
    <property type="entry name" value="P-loop_NTPase"/>
</dbReference>
<proteinExistence type="inferred from homology"/>
<feature type="binding site" evidence="11">
    <location>
        <begin position="35"/>
        <end position="42"/>
    </location>
    <ligand>
        <name>ATP</name>
        <dbReference type="ChEBI" id="CHEBI:30616"/>
    </ligand>
</feature>
<dbReference type="KEGG" id="mcui:G8O30_11730"/>
<gene>
    <name evidence="14" type="ORF">G8O30_11730</name>
</gene>
<evidence type="ECO:0000256" key="9">
    <source>
        <dbReference type="ARBA" id="ARBA00034808"/>
    </source>
</evidence>
<keyword evidence="5 11" id="KW-0067">ATP-binding</keyword>
<keyword evidence="2 11" id="KW-0547">Nucleotide-binding</keyword>
<dbReference type="Gene3D" id="3.40.50.300">
    <property type="entry name" value="P-loop containing nucleotide triphosphate hydrolases"/>
    <property type="match status" value="2"/>
</dbReference>
<keyword evidence="6" id="KW-0238">DNA-binding</keyword>
<dbReference type="InterPro" id="IPR014016">
    <property type="entry name" value="UvrD-like_ATP-bd"/>
</dbReference>
<reference evidence="14 15" key="1">
    <citation type="submission" date="2019-07" db="EMBL/GenBank/DDBJ databases">
        <title>Genome sequence of 2 isolates from Red Sea Mangroves.</title>
        <authorList>
            <person name="Sefrji F."/>
            <person name="Michoud G."/>
            <person name="Merlino G."/>
            <person name="Daffonchio D."/>
        </authorList>
    </citation>
    <scope>NUCLEOTIDE SEQUENCE [LARGE SCALE GENOMIC DNA]</scope>
    <source>
        <strain evidence="14 15">R1DC41</strain>
    </source>
</reference>
<keyword evidence="3 11" id="KW-0378">Hydrolase</keyword>
<evidence type="ECO:0000256" key="2">
    <source>
        <dbReference type="ARBA" id="ARBA00022741"/>
    </source>
</evidence>
<evidence type="ECO:0000256" key="5">
    <source>
        <dbReference type="ARBA" id="ARBA00022840"/>
    </source>
</evidence>
<dbReference type="PROSITE" id="PS51217">
    <property type="entry name" value="UVRD_HELICASE_CTER"/>
    <property type="match status" value="1"/>
</dbReference>
<dbReference type="GO" id="GO:0000725">
    <property type="term" value="P:recombinational repair"/>
    <property type="evidence" value="ECO:0007669"/>
    <property type="project" value="TreeGrafter"/>
</dbReference>
<dbReference type="GO" id="GO:0005524">
    <property type="term" value="F:ATP binding"/>
    <property type="evidence" value="ECO:0007669"/>
    <property type="project" value="UniProtKB-UniRule"/>
</dbReference>
<comment type="catalytic activity">
    <reaction evidence="8">
        <text>Couples ATP hydrolysis with the unwinding of duplex DNA by translocating in the 3'-5' direction.</text>
        <dbReference type="EC" id="5.6.2.4"/>
    </reaction>
</comment>
<dbReference type="RefSeq" id="WP_239672244.1">
    <property type="nucleotide sequence ID" value="NZ_CP049742.1"/>
</dbReference>
<evidence type="ECO:0000259" key="13">
    <source>
        <dbReference type="PROSITE" id="PS51217"/>
    </source>
</evidence>
<dbReference type="Pfam" id="PF13361">
    <property type="entry name" value="UvrD_C"/>
    <property type="match status" value="1"/>
</dbReference>
<evidence type="ECO:0000256" key="10">
    <source>
        <dbReference type="ARBA" id="ARBA00048988"/>
    </source>
</evidence>
<dbReference type="PROSITE" id="PS51198">
    <property type="entry name" value="UVRD_HELICASE_ATP_BIND"/>
    <property type="match status" value="1"/>
</dbReference>
<dbReference type="GO" id="GO:0033202">
    <property type="term" value="C:DNA helicase complex"/>
    <property type="evidence" value="ECO:0007669"/>
    <property type="project" value="TreeGrafter"/>
</dbReference>
<sequence length="716" mass="83156">MPTFLQRKAEELGVRLNEVQQQAVQETEGPMLLLASPGSGKTTTLIMRIGYLIEEKSVNPSRIKAVTFSKASAQDMTERFERFFPKLPPVDFSTIHSLAFEVVRHHFFKTQMQFQLIEGVKNQDDIHKKGIIKDIYQGIMKEPLQDDEYEKLATYISFVKNRLIPKEEWRTVSCDVPRAADILEKYEEKKRAHFSKRYIDFDDMLLIANEALAYDKELLQQYQNRYDYVLTDESQDTSLVQHQIIEKLVKPHQNICVVADDDQSIYSWRGADPAYLMTFRDVYKDAMILYMEQNYRSTQDIVSVSNQFIQRNQERYPKKMFTENGTFKPIAFKHLLDHAEQAAFVVQEIQQAPDLKEVAVLFRNNFSALPIIHLLDKAGIPFFMKDADLRFFSHWVVQDIVNIMRLAYADHRVDLLEKVHTKLLGYITKAQMKELHSLPLQGNVFDLLLQNIALKDYQQRLIPEVKKTLQGLRELRPKTAIQRIRLELGYEKALENMCARLGFQMDHLLSILQTLEDIAGDIASIPDFANHLKHLDEELRSAKWKREENAVTLSTFHSAKGLEFDRVYMVDLIQSVIPATNQGKVTNMEEEVRLFYVGMTRARRELTLLSYAKKDGKETKKSEFVQNVEHIIHPPREVPEEQKQRRAKVVKPVFNPNAVRQAEELEAGMTIRHKVFGHGEIQSLEDDAVVIVFPKGRKRLSMSILLEMALIEIVQE</sequence>
<dbReference type="GO" id="GO:0005829">
    <property type="term" value="C:cytosol"/>
    <property type="evidence" value="ECO:0007669"/>
    <property type="project" value="TreeGrafter"/>
</dbReference>
<dbReference type="GO" id="GO:0003677">
    <property type="term" value="F:DNA binding"/>
    <property type="evidence" value="ECO:0007669"/>
    <property type="project" value="UniProtKB-KW"/>
</dbReference>
<dbReference type="Proteomes" id="UP000593626">
    <property type="component" value="Chromosome"/>
</dbReference>
<dbReference type="PANTHER" id="PTHR11070">
    <property type="entry name" value="UVRD / RECB / PCRA DNA HELICASE FAMILY MEMBER"/>
    <property type="match status" value="1"/>
</dbReference>
<comment type="catalytic activity">
    <reaction evidence="10">
        <text>ATP + H2O = ADP + phosphate + H(+)</text>
        <dbReference type="Rhea" id="RHEA:13065"/>
        <dbReference type="ChEBI" id="CHEBI:15377"/>
        <dbReference type="ChEBI" id="CHEBI:15378"/>
        <dbReference type="ChEBI" id="CHEBI:30616"/>
        <dbReference type="ChEBI" id="CHEBI:43474"/>
        <dbReference type="ChEBI" id="CHEBI:456216"/>
        <dbReference type="EC" id="5.6.2.4"/>
    </reaction>
</comment>
<dbReference type="CDD" id="cd17932">
    <property type="entry name" value="DEXQc_UvrD"/>
    <property type="match status" value="1"/>
</dbReference>
<dbReference type="EC" id="5.6.2.4" evidence="9"/>
<dbReference type="SUPFAM" id="SSF52540">
    <property type="entry name" value="P-loop containing nucleoside triphosphate hydrolases"/>
    <property type="match status" value="1"/>
</dbReference>
<evidence type="ECO:0000256" key="3">
    <source>
        <dbReference type="ARBA" id="ARBA00022801"/>
    </source>
</evidence>
<evidence type="ECO:0000256" key="8">
    <source>
        <dbReference type="ARBA" id="ARBA00034617"/>
    </source>
</evidence>
<accession>A0A7S8HG67</accession>
<keyword evidence="15" id="KW-1185">Reference proteome</keyword>
<dbReference type="InterPro" id="IPR013986">
    <property type="entry name" value="DExx_box_DNA_helicase_dom_sf"/>
</dbReference>
<keyword evidence="7" id="KW-0413">Isomerase</keyword>
<keyword evidence="4 11" id="KW-0347">Helicase</keyword>
<evidence type="ECO:0000313" key="14">
    <source>
        <dbReference type="EMBL" id="QPC47573.1"/>
    </source>
</evidence>
<dbReference type="InterPro" id="IPR000212">
    <property type="entry name" value="DNA_helicase_UvrD/REP"/>
</dbReference>
<feature type="domain" description="UvrD-like helicase ATP-binding" evidence="12">
    <location>
        <begin position="14"/>
        <end position="298"/>
    </location>
</feature>
<dbReference type="Gene3D" id="1.10.486.10">
    <property type="entry name" value="PCRA, domain 4"/>
    <property type="match status" value="1"/>
</dbReference>
<evidence type="ECO:0000256" key="4">
    <source>
        <dbReference type="ARBA" id="ARBA00022806"/>
    </source>
</evidence>
<evidence type="ECO:0000259" key="12">
    <source>
        <dbReference type="PROSITE" id="PS51198"/>
    </source>
</evidence>
<dbReference type="AlphaFoldDB" id="A0A7S8HG67"/>
<dbReference type="GO" id="GO:0016787">
    <property type="term" value="F:hydrolase activity"/>
    <property type="evidence" value="ECO:0007669"/>
    <property type="project" value="UniProtKB-UniRule"/>
</dbReference>